<dbReference type="AlphaFoldDB" id="A0A0M6XSI1"/>
<evidence type="ECO:0000256" key="1">
    <source>
        <dbReference type="SAM" id="MobiDB-lite"/>
    </source>
</evidence>
<dbReference type="PANTHER" id="PTHR35175">
    <property type="entry name" value="DUF1289 DOMAIN-CONTAINING PROTEIN"/>
    <property type="match status" value="1"/>
</dbReference>
<feature type="region of interest" description="Disordered" evidence="1">
    <location>
        <begin position="58"/>
        <end position="86"/>
    </location>
</feature>
<gene>
    <name evidence="2" type="ORF">JAN5088_02842</name>
</gene>
<feature type="compositionally biased region" description="Basic residues" evidence="1">
    <location>
        <begin position="69"/>
        <end position="86"/>
    </location>
</feature>
<dbReference type="OrthoDB" id="9811423at2"/>
<evidence type="ECO:0000313" key="2">
    <source>
        <dbReference type="EMBL" id="CTQ34050.1"/>
    </source>
</evidence>
<dbReference type="InterPro" id="IPR010710">
    <property type="entry name" value="DUF1289"/>
</dbReference>
<dbReference type="EMBL" id="CXPG01000021">
    <property type="protein sequence ID" value="CTQ34050.1"/>
    <property type="molecule type" value="Genomic_DNA"/>
</dbReference>
<name>A0A0M6XSI1_9RHOB</name>
<protein>
    <submittedName>
        <fullName evidence="2">Putative Fe-S protein</fullName>
    </submittedName>
</protein>
<proteinExistence type="predicted"/>
<accession>A0A0M6XSI1</accession>
<reference evidence="2 3" key="1">
    <citation type="submission" date="2015-07" db="EMBL/GenBank/DDBJ databases">
        <authorList>
            <person name="Noorani M."/>
        </authorList>
    </citation>
    <scope>NUCLEOTIDE SEQUENCE [LARGE SCALE GENOMIC DNA]</scope>
    <source>
        <strain evidence="2 3">CECT 5088</strain>
    </source>
</reference>
<dbReference type="PANTHER" id="PTHR35175:SF2">
    <property type="entry name" value="DUF1289 DOMAIN-CONTAINING PROTEIN"/>
    <property type="match status" value="1"/>
</dbReference>
<sequence>MTDRPTSDRIWARAEIESPCTRLCTIHPETRLCLGCARSMDEIAGWSRMTPEGRAAVMDDLPSRSPAPKVRRGGRAARLQRKRKAS</sequence>
<evidence type="ECO:0000313" key="3">
    <source>
        <dbReference type="Proteomes" id="UP000048908"/>
    </source>
</evidence>
<organism evidence="2 3">
    <name type="scientific">Jannaschia rubra</name>
    <dbReference type="NCBI Taxonomy" id="282197"/>
    <lineage>
        <taxon>Bacteria</taxon>
        <taxon>Pseudomonadati</taxon>
        <taxon>Pseudomonadota</taxon>
        <taxon>Alphaproteobacteria</taxon>
        <taxon>Rhodobacterales</taxon>
        <taxon>Roseobacteraceae</taxon>
        <taxon>Jannaschia</taxon>
    </lineage>
</organism>
<dbReference type="Proteomes" id="UP000048908">
    <property type="component" value="Unassembled WGS sequence"/>
</dbReference>
<dbReference type="Pfam" id="PF06945">
    <property type="entry name" value="DUF1289"/>
    <property type="match status" value="1"/>
</dbReference>
<keyword evidence="3" id="KW-1185">Reference proteome</keyword>
<dbReference type="RefSeq" id="WP_055683445.1">
    <property type="nucleotide sequence ID" value="NZ_CXPG01000021.1"/>
</dbReference>
<dbReference type="STRING" id="282197.SAMN04488517_103296"/>